<feature type="signal peptide" evidence="1">
    <location>
        <begin position="1"/>
        <end position="18"/>
    </location>
</feature>
<reference evidence="2" key="1">
    <citation type="submission" date="2022-07" db="EMBL/GenBank/DDBJ databases">
        <title>The genome of Lyophyllum shimeji provides insight into the initial evolution of ectomycorrhizal fungal genome.</title>
        <authorList>
            <person name="Kobayashi Y."/>
            <person name="Shibata T."/>
            <person name="Hirakawa H."/>
            <person name="Shigenobu S."/>
            <person name="Nishiyama T."/>
            <person name="Yamada A."/>
            <person name="Hasebe M."/>
            <person name="Kawaguchi M."/>
        </authorList>
    </citation>
    <scope>NUCLEOTIDE SEQUENCE</scope>
    <source>
        <strain evidence="2">AT787</strain>
    </source>
</reference>
<accession>A0A9P3PTP9</accession>
<dbReference type="Proteomes" id="UP001063166">
    <property type="component" value="Unassembled WGS sequence"/>
</dbReference>
<keyword evidence="1" id="KW-0732">Signal</keyword>
<organism evidence="2 3">
    <name type="scientific">Lyophyllum shimeji</name>
    <name type="common">Hon-shimeji</name>
    <name type="synonym">Tricholoma shimeji</name>
    <dbReference type="NCBI Taxonomy" id="47721"/>
    <lineage>
        <taxon>Eukaryota</taxon>
        <taxon>Fungi</taxon>
        <taxon>Dikarya</taxon>
        <taxon>Basidiomycota</taxon>
        <taxon>Agaricomycotina</taxon>
        <taxon>Agaricomycetes</taxon>
        <taxon>Agaricomycetidae</taxon>
        <taxon>Agaricales</taxon>
        <taxon>Tricholomatineae</taxon>
        <taxon>Lyophyllaceae</taxon>
        <taxon>Lyophyllum</taxon>
    </lineage>
</organism>
<dbReference type="OrthoDB" id="3027193at2759"/>
<protein>
    <submittedName>
        <fullName evidence="2">Uncharacterized protein</fullName>
    </submittedName>
</protein>
<evidence type="ECO:0000313" key="3">
    <source>
        <dbReference type="Proteomes" id="UP001063166"/>
    </source>
</evidence>
<evidence type="ECO:0000313" key="2">
    <source>
        <dbReference type="EMBL" id="GLB42675.1"/>
    </source>
</evidence>
<dbReference type="AlphaFoldDB" id="A0A9P3PTP9"/>
<sequence>MGFKALLLLSAIVTAVHSTRVHVNRGCILVNNNGICNGAAVGVYDSSAVIFGRFDGNNRDQHVLPGCRLNARWPVAYGDIFYGADNCLYDAKGQNINGQCCNHGMY</sequence>
<keyword evidence="3" id="KW-1185">Reference proteome</keyword>
<comment type="caution">
    <text evidence="2">The sequence shown here is derived from an EMBL/GenBank/DDBJ whole genome shotgun (WGS) entry which is preliminary data.</text>
</comment>
<dbReference type="EMBL" id="BRPK01000012">
    <property type="protein sequence ID" value="GLB42675.1"/>
    <property type="molecule type" value="Genomic_DNA"/>
</dbReference>
<name>A0A9P3PTP9_LYOSH</name>
<proteinExistence type="predicted"/>
<evidence type="ECO:0000256" key="1">
    <source>
        <dbReference type="SAM" id="SignalP"/>
    </source>
</evidence>
<gene>
    <name evidence="2" type="ORF">LshimejAT787_1201240</name>
</gene>
<feature type="chain" id="PRO_5040327399" evidence="1">
    <location>
        <begin position="19"/>
        <end position="106"/>
    </location>
</feature>